<evidence type="ECO:0000256" key="1">
    <source>
        <dbReference type="SAM" id="MobiDB-lite"/>
    </source>
</evidence>
<proteinExistence type="predicted"/>
<reference evidence="3 4" key="1">
    <citation type="submission" date="2017-02" db="EMBL/GenBank/DDBJ databases">
        <title>Natronthermophilus aegyptiacus gen. nov.,sp. nov., an aerobic, extremely halophilic alkalithermophilic archaeon isolated from the athalassohaline Wadi An Natrun, Egypt.</title>
        <authorList>
            <person name="Zhao B."/>
        </authorList>
    </citation>
    <scope>NUCLEOTIDE SEQUENCE [LARGE SCALE GENOMIC DNA]</scope>
    <source>
        <strain evidence="3 4">CGMCC 1.3597</strain>
    </source>
</reference>
<feature type="transmembrane region" description="Helical" evidence="2">
    <location>
        <begin position="155"/>
        <end position="173"/>
    </location>
</feature>
<name>A0A202E5Q2_9EURY</name>
<evidence type="ECO:0000313" key="3">
    <source>
        <dbReference type="EMBL" id="OVE83579.1"/>
    </source>
</evidence>
<keyword evidence="2" id="KW-0472">Membrane</keyword>
<evidence type="ECO:0000313" key="4">
    <source>
        <dbReference type="Proteomes" id="UP000196084"/>
    </source>
</evidence>
<feature type="transmembrane region" description="Helical" evidence="2">
    <location>
        <begin position="47"/>
        <end position="68"/>
    </location>
</feature>
<comment type="caution">
    <text evidence="3">The sequence shown here is derived from an EMBL/GenBank/DDBJ whole genome shotgun (WGS) entry which is preliminary data.</text>
</comment>
<protein>
    <submittedName>
        <fullName evidence="3">Uncharacterized protein</fullName>
    </submittedName>
</protein>
<gene>
    <name evidence="3" type="ORF">B2G88_14170</name>
</gene>
<dbReference type="EMBL" id="MWPH01000003">
    <property type="protein sequence ID" value="OVE83579.1"/>
    <property type="molecule type" value="Genomic_DNA"/>
</dbReference>
<keyword evidence="2" id="KW-1133">Transmembrane helix</keyword>
<dbReference type="Proteomes" id="UP000196084">
    <property type="component" value="Unassembled WGS sequence"/>
</dbReference>
<feature type="transmembrane region" description="Helical" evidence="2">
    <location>
        <begin position="88"/>
        <end position="110"/>
    </location>
</feature>
<keyword evidence="2" id="KW-0812">Transmembrane</keyword>
<sequence length="175" mass="19081">MGLRIRLGSDDDDDDGYDEPAWARDEDADDDETLREWAVSPPDLGGLFVRAALVCLVVTVLSMLALVVELIAASDELFVDQPHLEDPITAWVWLFALTGTALSITGYAVWSAWKQRQLKRQIAGPSQPTLGGALSKLNADSSECNAYEEQVKKTVMALVFAVIVGNLPARILLPL</sequence>
<organism evidence="3 4">
    <name type="scientific">Natronolimnobius baerhuensis</name>
    <dbReference type="NCBI Taxonomy" id="253108"/>
    <lineage>
        <taxon>Archaea</taxon>
        <taxon>Methanobacteriati</taxon>
        <taxon>Methanobacteriota</taxon>
        <taxon>Stenosarchaea group</taxon>
        <taxon>Halobacteria</taxon>
        <taxon>Halobacteriales</taxon>
        <taxon>Natrialbaceae</taxon>
        <taxon>Natronolimnobius</taxon>
    </lineage>
</organism>
<evidence type="ECO:0000256" key="2">
    <source>
        <dbReference type="SAM" id="Phobius"/>
    </source>
</evidence>
<keyword evidence="4" id="KW-1185">Reference proteome</keyword>
<dbReference type="RefSeq" id="WP_054863822.1">
    <property type="nucleotide sequence ID" value="NZ_MWPH01000003.1"/>
</dbReference>
<feature type="region of interest" description="Disordered" evidence="1">
    <location>
        <begin position="1"/>
        <end position="27"/>
    </location>
</feature>
<dbReference type="OrthoDB" id="204873at2157"/>
<accession>A0A202E5Q2</accession>
<dbReference type="AlphaFoldDB" id="A0A202E5Q2"/>